<proteinExistence type="predicted"/>
<name>A0AAW2WD37_9LAMI</name>
<dbReference type="AlphaFoldDB" id="A0AAW2WD37"/>
<sequence>MDIIPNRSPWNKRILGWLMSLSKIPRIRWTRILIMTLYRTLQHEIGRNSATTVGLLTLGINEIKVELTCFSSLPVAKNSKIACVTSPPTTGQAALKKPAEYPSGPGALVSSI</sequence>
<evidence type="ECO:0000313" key="2">
    <source>
        <dbReference type="EMBL" id="KAL0439660.1"/>
    </source>
</evidence>
<evidence type="ECO:0000256" key="1">
    <source>
        <dbReference type="SAM" id="MobiDB-lite"/>
    </source>
</evidence>
<gene>
    <name evidence="2" type="ORF">Slati_2449000</name>
</gene>
<accession>A0AAW2WD37</accession>
<reference evidence="2" key="2">
    <citation type="journal article" date="2024" name="Plant">
        <title>Genomic evolution and insights into agronomic trait innovations of Sesamum species.</title>
        <authorList>
            <person name="Miao H."/>
            <person name="Wang L."/>
            <person name="Qu L."/>
            <person name="Liu H."/>
            <person name="Sun Y."/>
            <person name="Le M."/>
            <person name="Wang Q."/>
            <person name="Wei S."/>
            <person name="Zheng Y."/>
            <person name="Lin W."/>
            <person name="Duan Y."/>
            <person name="Cao H."/>
            <person name="Xiong S."/>
            <person name="Wang X."/>
            <person name="Wei L."/>
            <person name="Li C."/>
            <person name="Ma Q."/>
            <person name="Ju M."/>
            <person name="Zhao R."/>
            <person name="Li G."/>
            <person name="Mu C."/>
            <person name="Tian Q."/>
            <person name="Mei H."/>
            <person name="Zhang T."/>
            <person name="Gao T."/>
            <person name="Zhang H."/>
        </authorList>
    </citation>
    <scope>NUCLEOTIDE SEQUENCE</scope>
    <source>
        <strain evidence="2">KEN1</strain>
    </source>
</reference>
<reference evidence="2" key="1">
    <citation type="submission" date="2020-06" db="EMBL/GenBank/DDBJ databases">
        <authorList>
            <person name="Li T."/>
            <person name="Hu X."/>
            <person name="Zhang T."/>
            <person name="Song X."/>
            <person name="Zhang H."/>
            <person name="Dai N."/>
            <person name="Sheng W."/>
            <person name="Hou X."/>
            <person name="Wei L."/>
        </authorList>
    </citation>
    <scope>NUCLEOTIDE SEQUENCE</scope>
    <source>
        <strain evidence="2">KEN1</strain>
        <tissue evidence="2">Leaf</tissue>
    </source>
</reference>
<dbReference type="EMBL" id="JACGWN010000008">
    <property type="protein sequence ID" value="KAL0439660.1"/>
    <property type="molecule type" value="Genomic_DNA"/>
</dbReference>
<comment type="caution">
    <text evidence="2">The sequence shown here is derived from an EMBL/GenBank/DDBJ whole genome shotgun (WGS) entry which is preliminary data.</text>
</comment>
<protein>
    <submittedName>
        <fullName evidence="2">Uncharacterized protein</fullName>
    </submittedName>
</protein>
<organism evidence="2">
    <name type="scientific">Sesamum latifolium</name>
    <dbReference type="NCBI Taxonomy" id="2727402"/>
    <lineage>
        <taxon>Eukaryota</taxon>
        <taxon>Viridiplantae</taxon>
        <taxon>Streptophyta</taxon>
        <taxon>Embryophyta</taxon>
        <taxon>Tracheophyta</taxon>
        <taxon>Spermatophyta</taxon>
        <taxon>Magnoliopsida</taxon>
        <taxon>eudicotyledons</taxon>
        <taxon>Gunneridae</taxon>
        <taxon>Pentapetalae</taxon>
        <taxon>asterids</taxon>
        <taxon>lamiids</taxon>
        <taxon>Lamiales</taxon>
        <taxon>Pedaliaceae</taxon>
        <taxon>Sesamum</taxon>
    </lineage>
</organism>
<feature type="region of interest" description="Disordered" evidence="1">
    <location>
        <begin position="90"/>
        <end position="112"/>
    </location>
</feature>